<feature type="signal peptide" evidence="1">
    <location>
        <begin position="1"/>
        <end position="21"/>
    </location>
</feature>
<evidence type="ECO:0000256" key="1">
    <source>
        <dbReference type="SAM" id="SignalP"/>
    </source>
</evidence>
<organism evidence="2">
    <name type="scientific">Arundo donax</name>
    <name type="common">Giant reed</name>
    <name type="synonym">Donax arundinaceus</name>
    <dbReference type="NCBI Taxonomy" id="35708"/>
    <lineage>
        <taxon>Eukaryota</taxon>
        <taxon>Viridiplantae</taxon>
        <taxon>Streptophyta</taxon>
        <taxon>Embryophyta</taxon>
        <taxon>Tracheophyta</taxon>
        <taxon>Spermatophyta</taxon>
        <taxon>Magnoliopsida</taxon>
        <taxon>Liliopsida</taxon>
        <taxon>Poales</taxon>
        <taxon>Poaceae</taxon>
        <taxon>PACMAD clade</taxon>
        <taxon>Arundinoideae</taxon>
        <taxon>Arundineae</taxon>
        <taxon>Arundo</taxon>
    </lineage>
</organism>
<keyword evidence="1" id="KW-0732">Signal</keyword>
<evidence type="ECO:0000313" key="2">
    <source>
        <dbReference type="EMBL" id="JAD89930.1"/>
    </source>
</evidence>
<name>A0A0A9DW87_ARUDO</name>
<protein>
    <recommendedName>
        <fullName evidence="3">Secreted protein</fullName>
    </recommendedName>
</protein>
<proteinExistence type="predicted"/>
<dbReference type="AlphaFoldDB" id="A0A0A9DW87"/>
<accession>A0A0A9DW87</accession>
<reference evidence="2" key="2">
    <citation type="journal article" date="2015" name="Data Brief">
        <title>Shoot transcriptome of the giant reed, Arundo donax.</title>
        <authorList>
            <person name="Barrero R.A."/>
            <person name="Guerrero F.D."/>
            <person name="Moolhuijzen P."/>
            <person name="Goolsby J.A."/>
            <person name="Tidwell J."/>
            <person name="Bellgard S.E."/>
            <person name="Bellgard M.I."/>
        </authorList>
    </citation>
    <scope>NUCLEOTIDE SEQUENCE</scope>
    <source>
        <tissue evidence="2">Shoot tissue taken approximately 20 cm above the soil surface</tissue>
    </source>
</reference>
<dbReference type="EMBL" id="GBRH01207965">
    <property type="protein sequence ID" value="JAD89930.1"/>
    <property type="molecule type" value="Transcribed_RNA"/>
</dbReference>
<reference evidence="2" key="1">
    <citation type="submission" date="2014-09" db="EMBL/GenBank/DDBJ databases">
        <authorList>
            <person name="Magalhaes I.L.F."/>
            <person name="Oliveira U."/>
            <person name="Santos F.R."/>
            <person name="Vidigal T.H.D.A."/>
            <person name="Brescovit A.D."/>
            <person name="Santos A.J."/>
        </authorList>
    </citation>
    <scope>NUCLEOTIDE SEQUENCE</scope>
    <source>
        <tissue evidence="2">Shoot tissue taken approximately 20 cm above the soil surface</tissue>
    </source>
</reference>
<evidence type="ECO:0008006" key="3">
    <source>
        <dbReference type="Google" id="ProtNLM"/>
    </source>
</evidence>
<sequence>MCSFLRVWMVILVALCVRIECIFICDSYITVIGTYLQVANRNVMAQCMVILRCLFDLCVVCGQGPHASWGKLF</sequence>
<feature type="chain" id="PRO_5002046648" description="Secreted protein" evidence="1">
    <location>
        <begin position="22"/>
        <end position="73"/>
    </location>
</feature>